<dbReference type="Pfam" id="PF03475">
    <property type="entry name" value="YiiM_3-alpha"/>
    <property type="match status" value="1"/>
</dbReference>
<sequence length="229" mass="26160">MSEIASLFIGKAKPLLRAGHDEVMSGIVKTAHAGKVWLSFNGLHGDEQGDRMYHGGPEKALHHYAAEHYGYWRSLYPASPVAMAPGAFGENVSTVGMTEQDVCIGDIYQVGSALVQVSQGRQPCWRLNRRLQRDDAALNMQSAGATGWYYRVLCEGWIAQHDKFELVQRPRPEWPMQRLIAALFSQRLQRDEWQQASRIEQLSSNWRTTFERRVQQGQVEDWTRRLCEV</sequence>
<name>A0A7X4GT95_9BURK</name>
<dbReference type="Pfam" id="PF03473">
    <property type="entry name" value="MOSC"/>
    <property type="match status" value="1"/>
</dbReference>
<accession>A0A7X4GT95</accession>
<dbReference type="PANTHER" id="PTHR30212:SF2">
    <property type="entry name" value="PROTEIN YIIM"/>
    <property type="match status" value="1"/>
</dbReference>
<proteinExistence type="predicted"/>
<reference evidence="2 3" key="1">
    <citation type="submission" date="2019-12" db="EMBL/GenBank/DDBJ databases">
        <title>Novel species isolated from a subtropical stream in China.</title>
        <authorList>
            <person name="Lu H."/>
        </authorList>
    </citation>
    <scope>NUCLEOTIDE SEQUENCE [LARGE SCALE GENOMIC DNA]</scope>
    <source>
        <strain evidence="2 3">FT55W</strain>
    </source>
</reference>
<evidence type="ECO:0000313" key="3">
    <source>
        <dbReference type="Proteomes" id="UP000450012"/>
    </source>
</evidence>
<dbReference type="Proteomes" id="UP000450012">
    <property type="component" value="Unassembled WGS sequence"/>
</dbReference>
<dbReference type="GO" id="GO:0003824">
    <property type="term" value="F:catalytic activity"/>
    <property type="evidence" value="ECO:0007669"/>
    <property type="project" value="InterPro"/>
</dbReference>
<dbReference type="InterPro" id="IPR052353">
    <property type="entry name" value="Benzoxazolinone_Detox_Enz"/>
</dbReference>
<dbReference type="EMBL" id="WWCK01000004">
    <property type="protein sequence ID" value="MYM68234.1"/>
    <property type="molecule type" value="Genomic_DNA"/>
</dbReference>
<comment type="caution">
    <text evidence="2">The sequence shown here is derived from an EMBL/GenBank/DDBJ whole genome shotgun (WGS) entry which is preliminary data.</text>
</comment>
<dbReference type="PANTHER" id="PTHR30212">
    <property type="entry name" value="PROTEIN YIIM"/>
    <property type="match status" value="1"/>
</dbReference>
<dbReference type="GO" id="GO:0030151">
    <property type="term" value="F:molybdenum ion binding"/>
    <property type="evidence" value="ECO:0007669"/>
    <property type="project" value="InterPro"/>
</dbReference>
<evidence type="ECO:0000259" key="1">
    <source>
        <dbReference type="PROSITE" id="PS51340"/>
    </source>
</evidence>
<dbReference type="Gene3D" id="2.40.33.20">
    <property type="entry name" value="PK beta-barrel domain-like"/>
    <property type="match status" value="1"/>
</dbReference>
<dbReference type="GO" id="GO:0030170">
    <property type="term" value="F:pyridoxal phosphate binding"/>
    <property type="evidence" value="ECO:0007669"/>
    <property type="project" value="InterPro"/>
</dbReference>
<dbReference type="PROSITE" id="PS51340">
    <property type="entry name" value="MOSC"/>
    <property type="match status" value="1"/>
</dbReference>
<dbReference type="InterPro" id="IPR005302">
    <property type="entry name" value="MoCF_Sase_C"/>
</dbReference>
<feature type="domain" description="MOSC" evidence="1">
    <location>
        <begin position="28"/>
        <end position="167"/>
    </location>
</feature>
<evidence type="ECO:0000313" key="2">
    <source>
        <dbReference type="EMBL" id="MYM68234.1"/>
    </source>
</evidence>
<protein>
    <submittedName>
        <fullName evidence="2">MOSC domain-containing protein</fullName>
    </submittedName>
</protein>
<dbReference type="SUPFAM" id="SSF50800">
    <property type="entry name" value="PK beta-barrel domain-like"/>
    <property type="match status" value="1"/>
</dbReference>
<gene>
    <name evidence="2" type="ORF">GTP45_15540</name>
</gene>
<keyword evidence="3" id="KW-1185">Reference proteome</keyword>
<dbReference type="AlphaFoldDB" id="A0A7X4GT95"/>
<dbReference type="InterPro" id="IPR005163">
    <property type="entry name" value="Tri_helical_YiiM-like"/>
</dbReference>
<dbReference type="RefSeq" id="WP_161014750.1">
    <property type="nucleotide sequence ID" value="NZ_WWCK01000004.1"/>
</dbReference>
<organism evidence="2 3">
    <name type="scientific">Duganella rivi</name>
    <dbReference type="NCBI Taxonomy" id="2666083"/>
    <lineage>
        <taxon>Bacteria</taxon>
        <taxon>Pseudomonadati</taxon>
        <taxon>Pseudomonadota</taxon>
        <taxon>Betaproteobacteria</taxon>
        <taxon>Burkholderiales</taxon>
        <taxon>Oxalobacteraceae</taxon>
        <taxon>Telluria group</taxon>
        <taxon>Duganella</taxon>
    </lineage>
</organism>
<dbReference type="InterPro" id="IPR011037">
    <property type="entry name" value="Pyrv_Knase-like_insert_dom_sf"/>
</dbReference>